<gene>
    <name evidence="3" type="ORF">HKX40_02440</name>
</gene>
<dbReference type="InterPro" id="IPR051405">
    <property type="entry name" value="phD/YefM_antitoxin"/>
</dbReference>
<dbReference type="SUPFAM" id="SSF143120">
    <property type="entry name" value="YefM-like"/>
    <property type="match status" value="1"/>
</dbReference>
<dbReference type="PANTHER" id="PTHR33713">
    <property type="entry name" value="ANTITOXIN YAFN-RELATED"/>
    <property type="match status" value="1"/>
</dbReference>
<dbReference type="RefSeq" id="WP_171587986.1">
    <property type="nucleotide sequence ID" value="NZ_JABGBO010000002.1"/>
</dbReference>
<evidence type="ECO:0000256" key="2">
    <source>
        <dbReference type="RuleBase" id="RU362080"/>
    </source>
</evidence>
<dbReference type="Pfam" id="PF02604">
    <property type="entry name" value="PhdYeFM_antitox"/>
    <property type="match status" value="1"/>
</dbReference>
<comment type="similarity">
    <text evidence="1 2">Belongs to the phD/YefM antitoxin family.</text>
</comment>
<evidence type="ECO:0000313" key="3">
    <source>
        <dbReference type="EMBL" id="NOL49003.1"/>
    </source>
</evidence>
<reference evidence="3 4" key="1">
    <citation type="submission" date="2020-05" db="EMBL/GenBank/DDBJ databases">
        <authorList>
            <person name="Niu N."/>
        </authorList>
    </citation>
    <scope>NUCLEOTIDE SEQUENCE [LARGE SCALE GENOMIC DNA]</scope>
    <source>
        <strain evidence="3 4">LMG10982</strain>
    </source>
</reference>
<comment type="caution">
    <text evidence="3">The sequence shown here is derived from an EMBL/GenBank/DDBJ whole genome shotgun (WGS) entry which is preliminary data.</text>
</comment>
<dbReference type="Gene3D" id="6.10.250.330">
    <property type="match status" value="1"/>
</dbReference>
<dbReference type="Gene3D" id="3.40.1620.10">
    <property type="entry name" value="YefM-like domain"/>
    <property type="match status" value="1"/>
</dbReference>
<dbReference type="InterPro" id="IPR006442">
    <property type="entry name" value="Antitoxin_Phd/YefM"/>
</dbReference>
<accession>A0A7Y4P4S6</accession>
<dbReference type="NCBIfam" id="TIGR01552">
    <property type="entry name" value="phd_fam"/>
    <property type="match status" value="1"/>
</dbReference>
<dbReference type="AlphaFoldDB" id="A0A7Y4P4S6"/>
<comment type="function">
    <text evidence="2">Antitoxin component of a type II toxin-antitoxin (TA) system.</text>
</comment>
<dbReference type="PANTHER" id="PTHR33713:SF6">
    <property type="entry name" value="ANTITOXIN YEFM"/>
    <property type="match status" value="1"/>
</dbReference>
<protein>
    <recommendedName>
        <fullName evidence="2">Antitoxin</fullName>
    </recommendedName>
</protein>
<dbReference type="InterPro" id="IPR036165">
    <property type="entry name" value="YefM-like_sf"/>
</dbReference>
<evidence type="ECO:0000256" key="1">
    <source>
        <dbReference type="ARBA" id="ARBA00009981"/>
    </source>
</evidence>
<sequence length="84" mass="9349">MQAITYTEARQQLAKKMQDTVDNQEAILITRARGENCVLLSESQYNALQETAYLLRSPANALHLLKGLNEMQSGGGVEVKELLK</sequence>
<organism evidence="3 4">
    <name type="scientific">Pelistega europaea</name>
    <dbReference type="NCBI Taxonomy" id="106147"/>
    <lineage>
        <taxon>Bacteria</taxon>
        <taxon>Pseudomonadati</taxon>
        <taxon>Pseudomonadota</taxon>
        <taxon>Betaproteobacteria</taxon>
        <taxon>Burkholderiales</taxon>
        <taxon>Alcaligenaceae</taxon>
        <taxon>Pelistega</taxon>
    </lineage>
</organism>
<dbReference type="Proteomes" id="UP000541421">
    <property type="component" value="Unassembled WGS sequence"/>
</dbReference>
<proteinExistence type="inferred from homology"/>
<keyword evidence="4" id="KW-1185">Reference proteome</keyword>
<dbReference type="EMBL" id="JABGBO010000002">
    <property type="protein sequence ID" value="NOL49003.1"/>
    <property type="molecule type" value="Genomic_DNA"/>
</dbReference>
<evidence type="ECO:0000313" key="4">
    <source>
        <dbReference type="Proteomes" id="UP000541421"/>
    </source>
</evidence>
<name>A0A7Y4P4S6_9BURK</name>